<sequence length="113" mass="12761">MFVFLSMLYPPPKGKKPETRCSKLFITRSTKTASNPYQYAMGRKEANLAKSPEKNLHSFPREVIVAQYTPATLLEKKFRQLLEKRQTDMLSLKKLRSGGRGGSSLPPSRAGDE</sequence>
<accession>A0AAV2AJL8</accession>
<organism evidence="2 3">
    <name type="scientific">Larinioides sclopetarius</name>
    <dbReference type="NCBI Taxonomy" id="280406"/>
    <lineage>
        <taxon>Eukaryota</taxon>
        <taxon>Metazoa</taxon>
        <taxon>Ecdysozoa</taxon>
        <taxon>Arthropoda</taxon>
        <taxon>Chelicerata</taxon>
        <taxon>Arachnida</taxon>
        <taxon>Araneae</taxon>
        <taxon>Araneomorphae</taxon>
        <taxon>Entelegynae</taxon>
        <taxon>Araneoidea</taxon>
        <taxon>Araneidae</taxon>
        <taxon>Larinioides</taxon>
    </lineage>
</organism>
<evidence type="ECO:0000313" key="3">
    <source>
        <dbReference type="Proteomes" id="UP001497382"/>
    </source>
</evidence>
<dbReference type="EMBL" id="CAXIEN010000176">
    <property type="protein sequence ID" value="CAL1284173.1"/>
    <property type="molecule type" value="Genomic_DNA"/>
</dbReference>
<feature type="region of interest" description="Disordered" evidence="1">
    <location>
        <begin position="92"/>
        <end position="113"/>
    </location>
</feature>
<name>A0AAV2AJL8_9ARAC</name>
<dbReference type="Proteomes" id="UP001497382">
    <property type="component" value="Unassembled WGS sequence"/>
</dbReference>
<reference evidence="2 3" key="1">
    <citation type="submission" date="2024-04" db="EMBL/GenBank/DDBJ databases">
        <authorList>
            <person name="Rising A."/>
            <person name="Reimegard J."/>
            <person name="Sonavane S."/>
            <person name="Akerstrom W."/>
            <person name="Nylinder S."/>
            <person name="Hedman E."/>
            <person name="Kallberg Y."/>
        </authorList>
    </citation>
    <scope>NUCLEOTIDE SEQUENCE [LARGE SCALE GENOMIC DNA]</scope>
</reference>
<dbReference type="AlphaFoldDB" id="A0AAV2AJL8"/>
<comment type="caution">
    <text evidence="2">The sequence shown here is derived from an EMBL/GenBank/DDBJ whole genome shotgun (WGS) entry which is preliminary data.</text>
</comment>
<protein>
    <submittedName>
        <fullName evidence="2">Uncharacterized protein</fullName>
    </submittedName>
</protein>
<evidence type="ECO:0000313" key="2">
    <source>
        <dbReference type="EMBL" id="CAL1284173.1"/>
    </source>
</evidence>
<keyword evidence="3" id="KW-1185">Reference proteome</keyword>
<proteinExistence type="predicted"/>
<evidence type="ECO:0000256" key="1">
    <source>
        <dbReference type="SAM" id="MobiDB-lite"/>
    </source>
</evidence>
<gene>
    <name evidence="2" type="ORF">LARSCL_LOCUS13004</name>
</gene>